<keyword evidence="5" id="KW-0812">Transmembrane</keyword>
<dbReference type="Pfam" id="PF00431">
    <property type="entry name" value="CUB"/>
    <property type="match status" value="2"/>
</dbReference>
<sequence>MPDVYSTGRYMWVTFYSGITSGRWWRRSATGFKAHFEAVDPPVYSRELCFLGNIYNNNLTLTGSNGTLQSPLKDDRYPPRLNCDWLITVPEGKIVKLSFEIFELAWNAICNKDYVEILDGKEINSASRGRYCGYATPKDIYSSGRYMRVHFISDKIRRYNDDGFKATFTAEKKPTVPVPSVAAISKELCFPGNINNNDLELTGSHGTLQSPTEKHSGKYPPDSSCDWLITVPDGKIVKLSFDRFDLQPGTTHDVCTADYVQILDGKDRRNSEIKGIYCGHYISPEGIRSSGRYMRVLFISDSLVAHYEGFKATFTAEDKTRISKTLLILIIVTVAVFIAVICCVVCIEKRRKKRRREREDRIPMTALTTSALLPSPQAPPAVGYAPVPTNQEVQPLEYPYPLESPPPYPEKEGVPQYPPQDISIHGNRAAMVLQAKRPHPLAVHKL</sequence>
<accession>A0A9W9YXL1</accession>
<dbReference type="SUPFAM" id="SSF49854">
    <property type="entry name" value="Spermadhesin, CUB domain"/>
    <property type="match status" value="2"/>
</dbReference>
<dbReference type="CDD" id="cd00041">
    <property type="entry name" value="CUB"/>
    <property type="match status" value="2"/>
</dbReference>
<dbReference type="Proteomes" id="UP001163046">
    <property type="component" value="Unassembled WGS sequence"/>
</dbReference>
<evidence type="ECO:0000313" key="8">
    <source>
        <dbReference type="Proteomes" id="UP001163046"/>
    </source>
</evidence>
<keyword evidence="5" id="KW-0472">Membrane</keyword>
<dbReference type="SMART" id="SM00042">
    <property type="entry name" value="CUB"/>
    <property type="match status" value="2"/>
</dbReference>
<dbReference type="FunFam" id="2.60.120.290:FF:000005">
    <property type="entry name" value="Procollagen C-endopeptidase enhancer 1"/>
    <property type="match status" value="2"/>
</dbReference>
<evidence type="ECO:0000256" key="5">
    <source>
        <dbReference type="SAM" id="Phobius"/>
    </source>
</evidence>
<feature type="domain" description="CUB" evidence="6">
    <location>
        <begin position="190"/>
        <end position="317"/>
    </location>
</feature>
<evidence type="ECO:0000256" key="3">
    <source>
        <dbReference type="PROSITE-ProRule" id="PRU00059"/>
    </source>
</evidence>
<dbReference type="InterPro" id="IPR035914">
    <property type="entry name" value="Sperma_CUB_dom_sf"/>
</dbReference>
<keyword evidence="8" id="KW-1185">Reference proteome</keyword>
<evidence type="ECO:0000259" key="6">
    <source>
        <dbReference type="PROSITE" id="PS01180"/>
    </source>
</evidence>
<feature type="region of interest" description="Disordered" evidence="4">
    <location>
        <begin position="201"/>
        <end position="220"/>
    </location>
</feature>
<evidence type="ECO:0000256" key="2">
    <source>
        <dbReference type="ARBA" id="ARBA00023157"/>
    </source>
</evidence>
<feature type="transmembrane region" description="Helical" evidence="5">
    <location>
        <begin position="326"/>
        <end position="347"/>
    </location>
</feature>
<evidence type="ECO:0000256" key="1">
    <source>
        <dbReference type="ARBA" id="ARBA00022737"/>
    </source>
</evidence>
<dbReference type="Gene3D" id="2.60.120.290">
    <property type="entry name" value="Spermadhesin, CUB domain"/>
    <property type="match status" value="2"/>
</dbReference>
<dbReference type="PROSITE" id="PS01180">
    <property type="entry name" value="CUB"/>
    <property type="match status" value="2"/>
</dbReference>
<feature type="domain" description="CUB" evidence="6">
    <location>
        <begin position="51"/>
        <end position="171"/>
    </location>
</feature>
<organism evidence="7 8">
    <name type="scientific">Desmophyllum pertusum</name>
    <dbReference type="NCBI Taxonomy" id="174260"/>
    <lineage>
        <taxon>Eukaryota</taxon>
        <taxon>Metazoa</taxon>
        <taxon>Cnidaria</taxon>
        <taxon>Anthozoa</taxon>
        <taxon>Hexacorallia</taxon>
        <taxon>Scleractinia</taxon>
        <taxon>Caryophylliina</taxon>
        <taxon>Caryophylliidae</taxon>
        <taxon>Desmophyllum</taxon>
    </lineage>
</organism>
<dbReference type="InterPro" id="IPR000859">
    <property type="entry name" value="CUB_dom"/>
</dbReference>
<proteinExistence type="predicted"/>
<dbReference type="EMBL" id="MU826847">
    <property type="protein sequence ID" value="KAJ7371388.1"/>
    <property type="molecule type" value="Genomic_DNA"/>
</dbReference>
<name>A0A9W9YXL1_9CNID</name>
<dbReference type="AlphaFoldDB" id="A0A9W9YXL1"/>
<comment type="caution">
    <text evidence="7">The sequence shown here is derived from an EMBL/GenBank/DDBJ whole genome shotgun (WGS) entry which is preliminary data.</text>
</comment>
<reference evidence="7" key="1">
    <citation type="submission" date="2023-01" db="EMBL/GenBank/DDBJ databases">
        <title>Genome assembly of the deep-sea coral Lophelia pertusa.</title>
        <authorList>
            <person name="Herrera S."/>
            <person name="Cordes E."/>
        </authorList>
    </citation>
    <scope>NUCLEOTIDE SEQUENCE</scope>
    <source>
        <strain evidence="7">USNM1676648</strain>
        <tissue evidence="7">Polyp</tissue>
    </source>
</reference>
<protein>
    <recommendedName>
        <fullName evidence="6">CUB domain-containing protein</fullName>
    </recommendedName>
</protein>
<feature type="compositionally biased region" description="Polar residues" evidence="4">
    <location>
        <begin position="201"/>
        <end position="211"/>
    </location>
</feature>
<comment type="caution">
    <text evidence="3">Lacks conserved residue(s) required for the propagation of feature annotation.</text>
</comment>
<keyword evidence="1" id="KW-0677">Repeat</keyword>
<evidence type="ECO:0000256" key="4">
    <source>
        <dbReference type="SAM" id="MobiDB-lite"/>
    </source>
</evidence>
<keyword evidence="5" id="KW-1133">Transmembrane helix</keyword>
<dbReference type="PANTHER" id="PTHR24251:SF40">
    <property type="entry name" value="CUB DOMAIN-CONTAINING PROTEIN"/>
    <property type="match status" value="1"/>
</dbReference>
<gene>
    <name evidence="7" type="ORF">OS493_025850</name>
</gene>
<dbReference type="PANTHER" id="PTHR24251">
    <property type="entry name" value="OVOCHYMASE-RELATED"/>
    <property type="match status" value="1"/>
</dbReference>
<dbReference type="OrthoDB" id="6116165at2759"/>
<evidence type="ECO:0000313" key="7">
    <source>
        <dbReference type="EMBL" id="KAJ7371388.1"/>
    </source>
</evidence>
<keyword evidence="2" id="KW-1015">Disulfide bond</keyword>
<feature type="region of interest" description="Disordered" evidence="4">
    <location>
        <begin position="396"/>
        <end position="420"/>
    </location>
</feature>